<dbReference type="GO" id="GO:0008168">
    <property type="term" value="F:methyltransferase activity"/>
    <property type="evidence" value="ECO:0007669"/>
    <property type="project" value="UniProtKB-KW"/>
</dbReference>
<sequence>MVGAADLRVAVGGGGRTPAAVAVPARWSGPGLYAAVVCRTRVIDDACRDALAGGISRVVIVGAGMDTRPYRMPETAAAQVWEFDLASAQRVKKATLTRALGALPGSPTGHHPGPRASRTGPAAVATSTSLPCC</sequence>
<evidence type="ECO:0000313" key="5">
    <source>
        <dbReference type="Proteomes" id="UP000619479"/>
    </source>
</evidence>
<dbReference type="GO" id="GO:0032259">
    <property type="term" value="P:methylation"/>
    <property type="evidence" value="ECO:0007669"/>
    <property type="project" value="UniProtKB-KW"/>
</dbReference>
<keyword evidence="2" id="KW-0808">Transferase</keyword>
<dbReference type="SUPFAM" id="SSF53335">
    <property type="entry name" value="S-adenosyl-L-methionine-dependent methyltransferases"/>
    <property type="match status" value="1"/>
</dbReference>
<reference evidence="4" key="1">
    <citation type="submission" date="2021-01" db="EMBL/GenBank/DDBJ databases">
        <title>Whole genome shotgun sequence of Actinoplanes cyaneus NBRC 14990.</title>
        <authorList>
            <person name="Komaki H."/>
            <person name="Tamura T."/>
        </authorList>
    </citation>
    <scope>NUCLEOTIDE SEQUENCE</scope>
    <source>
        <strain evidence="4">NBRC 14990</strain>
    </source>
</reference>
<dbReference type="InterPro" id="IPR007213">
    <property type="entry name" value="Ppm1/Ppm2/Tcmp"/>
</dbReference>
<dbReference type="EMBL" id="BOMH01000037">
    <property type="protein sequence ID" value="GID67104.1"/>
    <property type="molecule type" value="Genomic_DNA"/>
</dbReference>
<name>A0A919IJV8_9ACTN</name>
<accession>A0A919IJV8</accession>
<keyword evidence="5" id="KW-1185">Reference proteome</keyword>
<proteinExistence type="predicted"/>
<keyword evidence="1" id="KW-0489">Methyltransferase</keyword>
<evidence type="ECO:0000256" key="3">
    <source>
        <dbReference type="SAM" id="MobiDB-lite"/>
    </source>
</evidence>
<protein>
    <recommendedName>
        <fullName evidence="6">S-adenosyl-L-methionine-dependent methyltransferase</fullName>
    </recommendedName>
</protein>
<dbReference type="Proteomes" id="UP000619479">
    <property type="component" value="Unassembled WGS sequence"/>
</dbReference>
<organism evidence="4 5">
    <name type="scientific">Actinoplanes cyaneus</name>
    <dbReference type="NCBI Taxonomy" id="52696"/>
    <lineage>
        <taxon>Bacteria</taxon>
        <taxon>Bacillati</taxon>
        <taxon>Actinomycetota</taxon>
        <taxon>Actinomycetes</taxon>
        <taxon>Micromonosporales</taxon>
        <taxon>Micromonosporaceae</taxon>
        <taxon>Actinoplanes</taxon>
    </lineage>
</organism>
<evidence type="ECO:0000256" key="2">
    <source>
        <dbReference type="ARBA" id="ARBA00022679"/>
    </source>
</evidence>
<dbReference type="PANTHER" id="PTHR43619:SF2">
    <property type="entry name" value="S-ADENOSYL-L-METHIONINE-DEPENDENT METHYLTRANSFERASES SUPERFAMILY PROTEIN"/>
    <property type="match status" value="1"/>
</dbReference>
<evidence type="ECO:0000313" key="4">
    <source>
        <dbReference type="EMBL" id="GID67104.1"/>
    </source>
</evidence>
<evidence type="ECO:0000256" key="1">
    <source>
        <dbReference type="ARBA" id="ARBA00022603"/>
    </source>
</evidence>
<dbReference type="Gene3D" id="3.40.50.150">
    <property type="entry name" value="Vaccinia Virus protein VP39"/>
    <property type="match status" value="1"/>
</dbReference>
<evidence type="ECO:0008006" key="6">
    <source>
        <dbReference type="Google" id="ProtNLM"/>
    </source>
</evidence>
<dbReference type="AlphaFoldDB" id="A0A919IJV8"/>
<dbReference type="Pfam" id="PF04072">
    <property type="entry name" value="LCM"/>
    <property type="match status" value="1"/>
</dbReference>
<gene>
    <name evidence="4" type="ORF">Acy02nite_49850</name>
</gene>
<dbReference type="InterPro" id="IPR029063">
    <property type="entry name" value="SAM-dependent_MTases_sf"/>
</dbReference>
<dbReference type="PANTHER" id="PTHR43619">
    <property type="entry name" value="S-ADENOSYL-L-METHIONINE-DEPENDENT METHYLTRANSFERASE YKTD-RELATED"/>
    <property type="match status" value="1"/>
</dbReference>
<feature type="region of interest" description="Disordered" evidence="3">
    <location>
        <begin position="101"/>
        <end position="133"/>
    </location>
</feature>
<comment type="caution">
    <text evidence="4">The sequence shown here is derived from an EMBL/GenBank/DDBJ whole genome shotgun (WGS) entry which is preliminary data.</text>
</comment>